<evidence type="ECO:0000256" key="1">
    <source>
        <dbReference type="SAM" id="MobiDB-lite"/>
    </source>
</evidence>
<dbReference type="STRING" id="135208.A0A4Y9ZMW7"/>
<dbReference type="Proteomes" id="UP000298061">
    <property type="component" value="Unassembled WGS sequence"/>
</dbReference>
<dbReference type="OrthoDB" id="3253399at2759"/>
<feature type="compositionally biased region" description="Acidic residues" evidence="1">
    <location>
        <begin position="34"/>
        <end position="70"/>
    </location>
</feature>
<comment type="caution">
    <text evidence="2">The sequence shown here is derived from an EMBL/GenBank/DDBJ whole genome shotgun (WGS) entry which is preliminary data.</text>
</comment>
<keyword evidence="3" id="KW-1185">Reference proteome</keyword>
<feature type="non-terminal residue" evidence="2">
    <location>
        <position position="1"/>
    </location>
</feature>
<accession>A0A4Y9ZMW7</accession>
<feature type="region of interest" description="Disordered" evidence="1">
    <location>
        <begin position="1"/>
        <end position="95"/>
    </location>
</feature>
<dbReference type="AlphaFoldDB" id="A0A4Y9ZMW7"/>
<sequence length="211" mass="22705">KEKAGGEDGESGRLEERMRRAMGDAEGESAGSEVDGDFDMGEGEGEDEDGEESDEVVGEEESELNTEDEAMLTAGQYERDEDEDGFAEALPDPKSKYLPDHLFTAALSKKKPTISPAPSAAPKRRKRVQKTAKDIVIGSRIIRALPHIDGLDTLSAPGTATPPARTNRFLSRALTKKGTSKKGAGWERRPANVGVLRRIAGAPAAGFVRQR</sequence>
<organism evidence="2 3">
    <name type="scientific">Hericium alpestre</name>
    <dbReference type="NCBI Taxonomy" id="135208"/>
    <lineage>
        <taxon>Eukaryota</taxon>
        <taxon>Fungi</taxon>
        <taxon>Dikarya</taxon>
        <taxon>Basidiomycota</taxon>
        <taxon>Agaricomycotina</taxon>
        <taxon>Agaricomycetes</taxon>
        <taxon>Russulales</taxon>
        <taxon>Hericiaceae</taxon>
        <taxon>Hericium</taxon>
    </lineage>
</organism>
<gene>
    <name evidence="2" type="ORF">EWM64_g7879</name>
</gene>
<feature type="compositionally biased region" description="Basic and acidic residues" evidence="1">
    <location>
        <begin position="1"/>
        <end position="23"/>
    </location>
</feature>
<evidence type="ECO:0000313" key="2">
    <source>
        <dbReference type="EMBL" id="TFY76132.1"/>
    </source>
</evidence>
<name>A0A4Y9ZMW7_9AGAM</name>
<dbReference type="EMBL" id="SFCI01001312">
    <property type="protein sequence ID" value="TFY76132.1"/>
    <property type="molecule type" value="Genomic_DNA"/>
</dbReference>
<protein>
    <submittedName>
        <fullName evidence="2">Uncharacterized protein</fullName>
    </submittedName>
</protein>
<evidence type="ECO:0000313" key="3">
    <source>
        <dbReference type="Proteomes" id="UP000298061"/>
    </source>
</evidence>
<reference evidence="2 3" key="1">
    <citation type="submission" date="2019-02" db="EMBL/GenBank/DDBJ databases">
        <title>Genome sequencing of the rare red list fungi Hericium alpestre (H. flagellum).</title>
        <authorList>
            <person name="Buettner E."/>
            <person name="Kellner H."/>
        </authorList>
    </citation>
    <scope>NUCLEOTIDE SEQUENCE [LARGE SCALE GENOMIC DNA]</scope>
    <source>
        <strain evidence="2 3">DSM 108284</strain>
    </source>
</reference>
<feature type="region of interest" description="Disordered" evidence="1">
    <location>
        <begin position="108"/>
        <end position="130"/>
    </location>
</feature>
<proteinExistence type="predicted"/>